<accession>A0A0F9HK11</accession>
<protein>
    <submittedName>
        <fullName evidence="1">Uncharacterized protein</fullName>
    </submittedName>
</protein>
<organism evidence="1">
    <name type="scientific">marine sediment metagenome</name>
    <dbReference type="NCBI Taxonomy" id="412755"/>
    <lineage>
        <taxon>unclassified sequences</taxon>
        <taxon>metagenomes</taxon>
        <taxon>ecological metagenomes</taxon>
    </lineage>
</organism>
<dbReference type="EMBL" id="LAZR01016663">
    <property type="protein sequence ID" value="KKM03522.1"/>
    <property type="molecule type" value="Genomic_DNA"/>
</dbReference>
<name>A0A0F9HK11_9ZZZZ</name>
<reference evidence="1" key="1">
    <citation type="journal article" date="2015" name="Nature">
        <title>Complex archaea that bridge the gap between prokaryotes and eukaryotes.</title>
        <authorList>
            <person name="Spang A."/>
            <person name="Saw J.H."/>
            <person name="Jorgensen S.L."/>
            <person name="Zaremba-Niedzwiedzka K."/>
            <person name="Martijn J."/>
            <person name="Lind A.E."/>
            <person name="van Eijk R."/>
            <person name="Schleper C."/>
            <person name="Guy L."/>
            <person name="Ettema T.J."/>
        </authorList>
    </citation>
    <scope>NUCLEOTIDE SEQUENCE</scope>
</reference>
<comment type="caution">
    <text evidence="1">The sequence shown here is derived from an EMBL/GenBank/DDBJ whole genome shotgun (WGS) entry which is preliminary data.</text>
</comment>
<evidence type="ECO:0000313" key="1">
    <source>
        <dbReference type="EMBL" id="KKM03522.1"/>
    </source>
</evidence>
<gene>
    <name evidence="1" type="ORF">LCGC14_1773660</name>
</gene>
<proteinExistence type="predicted"/>
<dbReference type="AlphaFoldDB" id="A0A0F9HK11"/>
<sequence>MINLIKAVITANKLKDTKLNTKCHGSFWSWNPQNDKDYLKYAQAVDTIGQYKKLKSIMSNCNIV</sequence>